<reference evidence="3" key="1">
    <citation type="journal article" date="2019" name="Int. J. Syst. Evol. Microbiol.">
        <title>The Global Catalogue of Microorganisms (GCM) 10K type strain sequencing project: providing services to taxonomists for standard genome sequencing and annotation.</title>
        <authorList>
            <consortium name="The Broad Institute Genomics Platform"/>
            <consortium name="The Broad Institute Genome Sequencing Center for Infectious Disease"/>
            <person name="Wu L."/>
            <person name="Ma J."/>
        </authorList>
    </citation>
    <scope>NUCLEOTIDE SEQUENCE [LARGE SCALE GENOMIC DNA]</scope>
    <source>
        <strain evidence="3">CGMCC 1.12766</strain>
    </source>
</reference>
<accession>A0ABQ1XG26</accession>
<dbReference type="InterPro" id="IPR036282">
    <property type="entry name" value="Glutathione-S-Trfase_C_sf"/>
</dbReference>
<name>A0ABQ1XG26_9PROT</name>
<keyword evidence="3" id="KW-1185">Reference proteome</keyword>
<evidence type="ECO:0000259" key="1">
    <source>
        <dbReference type="Pfam" id="PF13417"/>
    </source>
</evidence>
<proteinExistence type="predicted"/>
<sequence length="345" mass="37831">MMPCEYIVYGADPSYFTRKVEAALRYMRIPHAAKPKSPDVAPRLEARSGTHLIPVVETPEGWVIHDSTHIIELLHMRFPAHPVIPASPVQYIACRLMDDWIDEWFTRAALHLRWIDDADAAVCARKIAMDMGGGTHDRPLTAQEEESVAATAAFIQPWGRKAMTVMGAGPEYQDGLRAEFADFLRQCAAILGKDGGLFGQRLSMADLGLLGAMKAHFAADDYARNFVQGAAPAMLNWTDKVWERQDEGESWLAGDALPDGMSGLFALMAGGFVPYMAANRAALKAGEKSSYFTIASGQEVRMITRKPVEDTRLATKAAIDALPETGRKKVRELLAAHGLLAVYGD</sequence>
<feature type="domain" description="GST N-terminal" evidence="1">
    <location>
        <begin position="9"/>
        <end position="80"/>
    </location>
</feature>
<dbReference type="InterPro" id="IPR004045">
    <property type="entry name" value="Glutathione_S-Trfase_N"/>
</dbReference>
<organism evidence="2 3">
    <name type="scientific">Glycocaulis albus</name>
    <dbReference type="NCBI Taxonomy" id="1382801"/>
    <lineage>
        <taxon>Bacteria</taxon>
        <taxon>Pseudomonadati</taxon>
        <taxon>Pseudomonadota</taxon>
        <taxon>Alphaproteobacteria</taxon>
        <taxon>Maricaulales</taxon>
        <taxon>Maricaulaceae</taxon>
        <taxon>Glycocaulis</taxon>
    </lineage>
</organism>
<dbReference type="Proteomes" id="UP000648722">
    <property type="component" value="Unassembled WGS sequence"/>
</dbReference>
<evidence type="ECO:0000313" key="2">
    <source>
        <dbReference type="EMBL" id="GGG91234.1"/>
    </source>
</evidence>
<dbReference type="InterPro" id="IPR036249">
    <property type="entry name" value="Thioredoxin-like_sf"/>
</dbReference>
<dbReference type="SUPFAM" id="SSF47616">
    <property type="entry name" value="GST C-terminal domain-like"/>
    <property type="match status" value="1"/>
</dbReference>
<dbReference type="SUPFAM" id="SSF52833">
    <property type="entry name" value="Thioredoxin-like"/>
    <property type="match status" value="1"/>
</dbReference>
<evidence type="ECO:0000313" key="3">
    <source>
        <dbReference type="Proteomes" id="UP000648722"/>
    </source>
</evidence>
<dbReference type="EMBL" id="BMFS01000001">
    <property type="protein sequence ID" value="GGG91234.1"/>
    <property type="molecule type" value="Genomic_DNA"/>
</dbReference>
<dbReference type="Gene3D" id="1.20.1050.10">
    <property type="match status" value="1"/>
</dbReference>
<protein>
    <recommendedName>
        <fullName evidence="1">GST N-terminal domain-containing protein</fullName>
    </recommendedName>
</protein>
<dbReference type="Gene3D" id="3.40.30.10">
    <property type="entry name" value="Glutaredoxin"/>
    <property type="match status" value="1"/>
</dbReference>
<gene>
    <name evidence="2" type="ORF">GCM10007420_03130</name>
</gene>
<comment type="caution">
    <text evidence="2">The sequence shown here is derived from an EMBL/GenBank/DDBJ whole genome shotgun (WGS) entry which is preliminary data.</text>
</comment>
<dbReference type="Pfam" id="PF13417">
    <property type="entry name" value="GST_N_3"/>
    <property type="match status" value="1"/>
</dbReference>
<dbReference type="RefSeq" id="WP_188450788.1">
    <property type="nucleotide sequence ID" value="NZ_BMFS01000001.1"/>
</dbReference>